<dbReference type="Proteomes" id="UP000189177">
    <property type="component" value="Unassembled WGS sequence"/>
</dbReference>
<dbReference type="PIRSF" id="PIRSF018267">
    <property type="entry name" value="VSR_endonuc"/>
    <property type="match status" value="1"/>
</dbReference>
<keyword evidence="5 6" id="KW-0234">DNA repair</keyword>
<comment type="similarity">
    <text evidence="6">Belongs to the vsr family.</text>
</comment>
<keyword evidence="8" id="KW-1185">Reference proteome</keyword>
<keyword evidence="3 6" id="KW-0227">DNA damage</keyword>
<dbReference type="SUPFAM" id="SSF52980">
    <property type="entry name" value="Restriction endonuclease-like"/>
    <property type="match status" value="1"/>
</dbReference>
<dbReference type="EC" id="3.1.-.-" evidence="6"/>
<dbReference type="AlphaFoldDB" id="A0A1V2ZY91"/>
<organism evidence="7 8">
    <name type="scientific">Thioalkalivibrio halophilus</name>
    <dbReference type="NCBI Taxonomy" id="252474"/>
    <lineage>
        <taxon>Bacteria</taxon>
        <taxon>Pseudomonadati</taxon>
        <taxon>Pseudomonadota</taxon>
        <taxon>Gammaproteobacteria</taxon>
        <taxon>Chromatiales</taxon>
        <taxon>Ectothiorhodospiraceae</taxon>
        <taxon>Thioalkalivibrio</taxon>
    </lineage>
</organism>
<dbReference type="GO" id="GO:0016787">
    <property type="term" value="F:hydrolase activity"/>
    <property type="evidence" value="ECO:0007669"/>
    <property type="project" value="UniProtKB-KW"/>
</dbReference>
<keyword evidence="2 6" id="KW-0255">Endonuclease</keyword>
<dbReference type="GO" id="GO:0004519">
    <property type="term" value="F:endonuclease activity"/>
    <property type="evidence" value="ECO:0007669"/>
    <property type="project" value="UniProtKB-KW"/>
</dbReference>
<keyword evidence="1 6" id="KW-0540">Nuclease</keyword>
<protein>
    <recommendedName>
        <fullName evidence="6">Very short patch repair endonuclease</fullName>
        <ecNumber evidence="6">3.1.-.-</ecNumber>
    </recommendedName>
</protein>
<dbReference type="GO" id="GO:0006298">
    <property type="term" value="P:mismatch repair"/>
    <property type="evidence" value="ECO:0007669"/>
    <property type="project" value="UniProtKB-UniRule"/>
</dbReference>
<dbReference type="InterPro" id="IPR004603">
    <property type="entry name" value="DNA_mismatch_endonuc_vsr"/>
</dbReference>
<reference evidence="7 8" key="1">
    <citation type="submission" date="2017-02" db="EMBL/GenBank/DDBJ databases">
        <title>Genomic diversity within the haloalkaliphilic genus Thioalkalivibrio.</title>
        <authorList>
            <person name="Ahn A.-C."/>
            <person name="Meier-Kolthoff J."/>
            <person name="Overmars L."/>
            <person name="Richter M."/>
            <person name="Woyke T."/>
            <person name="Sorokin D.Y."/>
            <person name="Muyzer G."/>
        </authorList>
    </citation>
    <scope>NUCLEOTIDE SEQUENCE [LARGE SCALE GENOMIC DNA]</scope>
    <source>
        <strain evidence="7 8">HL17</strain>
    </source>
</reference>
<name>A0A1V2ZY91_9GAMM</name>
<evidence type="ECO:0000313" key="8">
    <source>
        <dbReference type="Proteomes" id="UP000189177"/>
    </source>
</evidence>
<comment type="caution">
    <text evidence="7">The sequence shown here is derived from an EMBL/GenBank/DDBJ whole genome shotgun (WGS) entry which is preliminary data.</text>
</comment>
<dbReference type="STRING" id="252474.B1A74_07600"/>
<dbReference type="OrthoDB" id="9801520at2"/>
<proteinExistence type="inferred from homology"/>
<dbReference type="NCBIfam" id="TIGR00632">
    <property type="entry name" value="vsr"/>
    <property type="match status" value="1"/>
</dbReference>
<dbReference type="Pfam" id="PF03852">
    <property type="entry name" value="Vsr"/>
    <property type="match status" value="1"/>
</dbReference>
<evidence type="ECO:0000256" key="4">
    <source>
        <dbReference type="ARBA" id="ARBA00022801"/>
    </source>
</evidence>
<comment type="function">
    <text evidence="6">May nick specific sequences that contain T:G mispairs resulting from m5C-deamination.</text>
</comment>
<gene>
    <name evidence="7" type="ORF">B1A74_07600</name>
</gene>
<dbReference type="InterPro" id="IPR011335">
    <property type="entry name" value="Restrct_endonuc-II-like"/>
</dbReference>
<keyword evidence="4 6" id="KW-0378">Hydrolase</keyword>
<dbReference type="CDD" id="cd00221">
    <property type="entry name" value="Vsr"/>
    <property type="match status" value="1"/>
</dbReference>
<evidence type="ECO:0000256" key="5">
    <source>
        <dbReference type="ARBA" id="ARBA00023204"/>
    </source>
</evidence>
<dbReference type="EMBL" id="MUZR01000024">
    <property type="protein sequence ID" value="OOC10087.1"/>
    <property type="molecule type" value="Genomic_DNA"/>
</dbReference>
<evidence type="ECO:0000313" key="7">
    <source>
        <dbReference type="EMBL" id="OOC10087.1"/>
    </source>
</evidence>
<dbReference type="RefSeq" id="WP_077244292.1">
    <property type="nucleotide sequence ID" value="NZ_MUZR01000024.1"/>
</dbReference>
<dbReference type="Gene3D" id="3.40.960.10">
    <property type="entry name" value="VSR Endonuclease"/>
    <property type="match status" value="1"/>
</dbReference>
<accession>A0A1V2ZY91</accession>
<evidence type="ECO:0000256" key="2">
    <source>
        <dbReference type="ARBA" id="ARBA00022759"/>
    </source>
</evidence>
<evidence type="ECO:0000256" key="1">
    <source>
        <dbReference type="ARBA" id="ARBA00022722"/>
    </source>
</evidence>
<sequence length="146" mass="17160">MADRLAPSERSERMSRIRSRDTKPEMLVRRLVHGMGYRYRLHRKDLTGCPDLAFPSRHAVIFVHGCFWHRHRGCARARLPKSKVDFWRTKLEGNRRRDEVNQEKLLAMGWRVLVIWECELGDTEAAIGKIQKFLDREAGMKNDEGS</sequence>
<evidence type="ECO:0000256" key="3">
    <source>
        <dbReference type="ARBA" id="ARBA00022763"/>
    </source>
</evidence>
<evidence type="ECO:0000256" key="6">
    <source>
        <dbReference type="PIRNR" id="PIRNR018267"/>
    </source>
</evidence>